<evidence type="ECO:0000256" key="1">
    <source>
        <dbReference type="SAM" id="MobiDB-lite"/>
    </source>
</evidence>
<feature type="region of interest" description="Disordered" evidence="1">
    <location>
        <begin position="1"/>
        <end position="32"/>
    </location>
</feature>
<dbReference type="EMBL" id="SFCI01000117">
    <property type="protein sequence ID" value="TFY82347.1"/>
    <property type="molecule type" value="Genomic_DNA"/>
</dbReference>
<evidence type="ECO:0000313" key="2">
    <source>
        <dbReference type="EMBL" id="TFY82347.1"/>
    </source>
</evidence>
<dbReference type="SUPFAM" id="SSF52540">
    <property type="entry name" value="P-loop containing nucleoside triphosphate hydrolases"/>
    <property type="match status" value="1"/>
</dbReference>
<proteinExistence type="predicted"/>
<reference evidence="2 3" key="1">
    <citation type="submission" date="2019-02" db="EMBL/GenBank/DDBJ databases">
        <title>Genome sequencing of the rare red list fungi Hericium alpestre (H. flagellum).</title>
        <authorList>
            <person name="Buettner E."/>
            <person name="Kellner H."/>
        </authorList>
    </citation>
    <scope>NUCLEOTIDE SEQUENCE [LARGE SCALE GENOMIC DNA]</scope>
    <source>
        <strain evidence="2 3">DSM 108284</strain>
    </source>
</reference>
<sequence>MAATPLSQSPSPCPLPVQNADGSIPPPEEGDKPLKTRVILVGIGTLHRYVYLWPPTTRLSPALQPQETLPVVMGWQDWDTPPTAIDWPRFRAFLHTVKTTASIPADHSSHDHLNEQKKVDVEDAVAQRWQQYFEEAEARAEAEGARIVWGLVDGFLLYWDPEVIAAFDAKFFLRVPYETLVERREARQGYYTAGRLAASYDQHASAHCDSVSLLCACTLSCYAARMVYLGEQFNKEGALWRDPPNYFEKLVYPAYVKAHKHLFENDDIDHGVSNLPGLEVIDALDLPMNDIVDRCCGHLKDTLAVAAP</sequence>
<protein>
    <submittedName>
        <fullName evidence="2">Uncharacterized protein</fullName>
    </submittedName>
</protein>
<dbReference type="InterPro" id="IPR027417">
    <property type="entry name" value="P-loop_NTPase"/>
</dbReference>
<accession>A0A4Z0A7N1</accession>
<dbReference type="STRING" id="135208.A0A4Z0A7N1"/>
<feature type="compositionally biased region" description="Low complexity" evidence="1">
    <location>
        <begin position="1"/>
        <end position="10"/>
    </location>
</feature>
<gene>
    <name evidence="2" type="ORF">EWM64_g1665</name>
</gene>
<dbReference type="AlphaFoldDB" id="A0A4Z0A7N1"/>
<dbReference type="Gene3D" id="3.40.50.300">
    <property type="entry name" value="P-loop containing nucleotide triphosphate hydrolases"/>
    <property type="match status" value="1"/>
</dbReference>
<keyword evidence="3" id="KW-1185">Reference proteome</keyword>
<dbReference type="OrthoDB" id="10041966at2759"/>
<name>A0A4Z0A7N1_9AGAM</name>
<comment type="caution">
    <text evidence="2">The sequence shown here is derived from an EMBL/GenBank/DDBJ whole genome shotgun (WGS) entry which is preliminary data.</text>
</comment>
<organism evidence="2 3">
    <name type="scientific">Hericium alpestre</name>
    <dbReference type="NCBI Taxonomy" id="135208"/>
    <lineage>
        <taxon>Eukaryota</taxon>
        <taxon>Fungi</taxon>
        <taxon>Dikarya</taxon>
        <taxon>Basidiomycota</taxon>
        <taxon>Agaricomycotina</taxon>
        <taxon>Agaricomycetes</taxon>
        <taxon>Russulales</taxon>
        <taxon>Hericiaceae</taxon>
        <taxon>Hericium</taxon>
    </lineage>
</organism>
<dbReference type="Proteomes" id="UP000298061">
    <property type="component" value="Unassembled WGS sequence"/>
</dbReference>
<evidence type="ECO:0000313" key="3">
    <source>
        <dbReference type="Proteomes" id="UP000298061"/>
    </source>
</evidence>